<organism evidence="3 4">
    <name type="scientific">Bacteriovorax antarcticus</name>
    <dbReference type="NCBI Taxonomy" id="3088717"/>
    <lineage>
        <taxon>Bacteria</taxon>
        <taxon>Pseudomonadati</taxon>
        <taxon>Bdellovibrionota</taxon>
        <taxon>Bacteriovoracia</taxon>
        <taxon>Bacteriovoracales</taxon>
        <taxon>Bacteriovoracaceae</taxon>
        <taxon>Bacteriovorax</taxon>
    </lineage>
</organism>
<feature type="chain" id="PRO_5045097354" evidence="2">
    <location>
        <begin position="26"/>
        <end position="752"/>
    </location>
</feature>
<feature type="coiled-coil region" evidence="1">
    <location>
        <begin position="336"/>
        <end position="381"/>
    </location>
</feature>
<evidence type="ECO:0000313" key="3">
    <source>
        <dbReference type="EMBL" id="MEA9356454.1"/>
    </source>
</evidence>
<gene>
    <name evidence="3" type="ORF">SHI21_09580</name>
</gene>
<dbReference type="Proteomes" id="UP001302274">
    <property type="component" value="Unassembled WGS sequence"/>
</dbReference>
<keyword evidence="2" id="KW-0732">Signal</keyword>
<evidence type="ECO:0000313" key="4">
    <source>
        <dbReference type="Proteomes" id="UP001302274"/>
    </source>
</evidence>
<dbReference type="EMBL" id="JAYGJQ010000001">
    <property type="protein sequence ID" value="MEA9356454.1"/>
    <property type="molecule type" value="Genomic_DNA"/>
</dbReference>
<evidence type="ECO:0000256" key="2">
    <source>
        <dbReference type="SAM" id="SignalP"/>
    </source>
</evidence>
<protein>
    <submittedName>
        <fullName evidence="3">Uncharacterized protein</fullName>
    </submittedName>
</protein>
<evidence type="ECO:0000256" key="1">
    <source>
        <dbReference type="SAM" id="Coils"/>
    </source>
</evidence>
<name>A0ABU5VTS7_9BACT</name>
<sequence>MKSFHQLFTFTLCASLALGPVSLYAQEKDKTRVKPENRFNEKTTPHGYNPGAFCANGAETMMAKLQDANKDKFEQIAIYKEQIQDLQNYDNLINDVTAIKDRYLESVASAAANNAKSNADIAKKLDDAKSVMRHGLMLNAISSIANKQDAVAAAAPEVAPAKPETKLTYISNSLTSMFKADKNPEHSEVKKLKESLTNFQEVSSSLPADDQESLKQEVKKIVSDIPNDISPETLLNSLDKDSPLMTQLLSKEISREDLLLCLSNKDTKPSLDACARILKNPEDRKKLIESIGTETAKFTQTVKKSDNAIKIAKENNKTDLEKTLTNFDTDKSKESIEVTKKSLAETQAKLAKYSQNYTLINQTIKENLRASQTSVEDLTKKSVEEKTKETMLLKETDLNGVENFFYEKPTKDTMAALGIDLKTKEGAVAAQKIQQDAIDGAKKDAAVFNRDCNFDSSVKVENEEAKIKVCKGLVEKLIPQIKTMKNTHYDQVVDLNVKIQKLAGDNDFAATENLKQYVAEKYLCSCEKEKSSVRSNYDESLVMSANSCTTQFMTLSKIEGLSDSTSLIAKALYAHEIKMPMDKEGCTFGPERMKTFTDTCNNNSSISRSYPEICGSITSEYTVKVKNQEYASKQNAKWEKYHEDNYVEYDSKSPTGYTAVKKKSTWRVVGEGVLPILPNALPIWFGNYQMKNNIETLTDQALMQKQYLHNVDIYNSSPWMYNYNYFSYGNPFATNTTLPSMTSSSNGFNFGL</sequence>
<accession>A0ABU5VTS7</accession>
<keyword evidence="4" id="KW-1185">Reference proteome</keyword>
<comment type="caution">
    <text evidence="3">The sequence shown here is derived from an EMBL/GenBank/DDBJ whole genome shotgun (WGS) entry which is preliminary data.</text>
</comment>
<keyword evidence="1" id="KW-0175">Coiled coil</keyword>
<feature type="signal peptide" evidence="2">
    <location>
        <begin position="1"/>
        <end position="25"/>
    </location>
</feature>
<dbReference type="RefSeq" id="WP_323576152.1">
    <property type="nucleotide sequence ID" value="NZ_JAYGJQ010000001.1"/>
</dbReference>
<proteinExistence type="predicted"/>
<reference evidence="3 4" key="1">
    <citation type="submission" date="2023-11" db="EMBL/GenBank/DDBJ databases">
        <title>A Novel Polar Bacteriovorax (B. antarcticus) Isolated from the Biocrust in Antarctica.</title>
        <authorList>
            <person name="Mun W."/>
            <person name="Choi S.Y."/>
            <person name="Mitchell R.J."/>
        </authorList>
    </citation>
    <scope>NUCLEOTIDE SEQUENCE [LARGE SCALE GENOMIC DNA]</scope>
    <source>
        <strain evidence="3 4">PP10</strain>
    </source>
</reference>